<accession>A0A6P6MPM6</accession>
<evidence type="ECO:0000313" key="14">
    <source>
        <dbReference type="RefSeq" id="XP_026097981.1"/>
    </source>
</evidence>
<keyword evidence="2" id="KW-1003">Cell membrane</keyword>
<keyword evidence="6 11" id="KW-0106">Calcium</keyword>
<keyword evidence="13" id="KW-1185">Reference proteome</keyword>
<evidence type="ECO:0000256" key="10">
    <source>
        <dbReference type="ARBA" id="ARBA00041040"/>
    </source>
</evidence>
<dbReference type="SMART" id="SM00112">
    <property type="entry name" value="CA"/>
    <property type="match status" value="2"/>
</dbReference>
<reference evidence="14" key="1">
    <citation type="submission" date="2025-08" db="UniProtKB">
        <authorList>
            <consortium name="RefSeq"/>
        </authorList>
    </citation>
    <scope>IDENTIFICATION</scope>
    <source>
        <strain evidence="14">Wakin</strain>
        <tissue evidence="14">Muscle</tissue>
    </source>
</reference>
<dbReference type="GO" id="GO:0016342">
    <property type="term" value="C:catenin complex"/>
    <property type="evidence" value="ECO:0007669"/>
    <property type="project" value="TreeGrafter"/>
</dbReference>
<dbReference type="PANTHER" id="PTHR24027:SF81">
    <property type="entry name" value="CADHERIN-4"/>
    <property type="match status" value="1"/>
</dbReference>
<dbReference type="GO" id="GO:0016339">
    <property type="term" value="P:calcium-dependent cell-cell adhesion via plasma membrane cell adhesion molecules"/>
    <property type="evidence" value="ECO:0007669"/>
    <property type="project" value="TreeGrafter"/>
</dbReference>
<dbReference type="GO" id="GO:0044331">
    <property type="term" value="P:cell-cell adhesion mediated by cadherin"/>
    <property type="evidence" value="ECO:0007669"/>
    <property type="project" value="TreeGrafter"/>
</dbReference>
<evidence type="ECO:0000256" key="7">
    <source>
        <dbReference type="ARBA" id="ARBA00022889"/>
    </source>
</evidence>
<evidence type="ECO:0000256" key="6">
    <source>
        <dbReference type="ARBA" id="ARBA00022837"/>
    </source>
</evidence>
<dbReference type="InterPro" id="IPR039808">
    <property type="entry name" value="Cadherin"/>
</dbReference>
<sequence length="315" mass="34377">IRSDQDKEIEIRYSITGAGADQPPNDVYIIDPMTGKMSVTKPLDREERASYHLRAHAVDINGNQMEPPIDLYIYVIDMNDNRPEFKNQVYNGSVAEMSKPGTSVMQVTAFDADDSTTANGLVHYRILSQTPHIPIPNMFTINGATGEISTIATASTERSLSANRINTAGAERGRGEALAQAQLSVSSQCGLTELGSPEHGQGTVSDLYPKEHWPCNNKHFDKVSQYTIIVQATDMEGSLNFGLSNTATALISIADINDNPPEPGLKNSGMLVDRSDRGIDAHSGSLKGLQGEVKDSPWVMTQMCLSRVMTMKWSM</sequence>
<evidence type="ECO:0000256" key="4">
    <source>
        <dbReference type="ARBA" id="ARBA00022723"/>
    </source>
</evidence>
<keyword evidence="5" id="KW-0677">Repeat</keyword>
<dbReference type="KEGG" id="caua:113069180"/>
<dbReference type="FunFam" id="2.60.40.60:FF:000022">
    <property type="entry name" value="Cadherin 2"/>
    <property type="match status" value="1"/>
</dbReference>
<dbReference type="GO" id="GO:0007043">
    <property type="term" value="P:cell-cell junction assembly"/>
    <property type="evidence" value="ECO:0007669"/>
    <property type="project" value="TreeGrafter"/>
</dbReference>
<dbReference type="InterPro" id="IPR002126">
    <property type="entry name" value="Cadherin-like_dom"/>
</dbReference>
<dbReference type="RefSeq" id="XP_026097981.1">
    <property type="nucleotide sequence ID" value="XM_026242196.1"/>
</dbReference>
<keyword evidence="8" id="KW-0472">Membrane</keyword>
<dbReference type="GO" id="GO:0034332">
    <property type="term" value="P:adherens junction organization"/>
    <property type="evidence" value="ECO:0007669"/>
    <property type="project" value="UniProtKB-ARBA"/>
</dbReference>
<dbReference type="GO" id="GO:0005737">
    <property type="term" value="C:cytoplasm"/>
    <property type="evidence" value="ECO:0007669"/>
    <property type="project" value="UniProtKB-ARBA"/>
</dbReference>
<dbReference type="InterPro" id="IPR020894">
    <property type="entry name" value="Cadherin_CS"/>
</dbReference>
<dbReference type="GO" id="GO:0007398">
    <property type="term" value="P:ectoderm development"/>
    <property type="evidence" value="ECO:0007669"/>
    <property type="project" value="UniProtKB-ARBA"/>
</dbReference>
<evidence type="ECO:0000256" key="2">
    <source>
        <dbReference type="ARBA" id="ARBA00022475"/>
    </source>
</evidence>
<keyword evidence="7" id="KW-0130">Cell adhesion</keyword>
<comment type="subcellular location">
    <subcellularLocation>
        <location evidence="1">Cell membrane</location>
        <topology evidence="1">Single-pass type I membrane protein</topology>
    </subcellularLocation>
</comment>
<feature type="non-terminal residue" evidence="14">
    <location>
        <position position="1"/>
    </location>
</feature>
<keyword evidence="3" id="KW-0812">Transmembrane</keyword>
<gene>
    <name evidence="14" type="primary">LOC113069180</name>
</gene>
<dbReference type="Pfam" id="PF00028">
    <property type="entry name" value="Cadherin"/>
    <property type="match status" value="2"/>
</dbReference>
<name>A0A6P6MPM6_CARAU</name>
<feature type="domain" description="Cadherin" evidence="12">
    <location>
        <begin position="86"/>
        <end position="263"/>
    </location>
</feature>
<dbReference type="AlphaFoldDB" id="A0A6P6MPM6"/>
<evidence type="ECO:0000256" key="9">
    <source>
        <dbReference type="ARBA" id="ARBA00023180"/>
    </source>
</evidence>
<dbReference type="GO" id="GO:0000902">
    <property type="term" value="P:cell morphogenesis"/>
    <property type="evidence" value="ECO:0007669"/>
    <property type="project" value="TreeGrafter"/>
</dbReference>
<dbReference type="Proteomes" id="UP000515129">
    <property type="component" value="Unplaced"/>
</dbReference>
<dbReference type="GO" id="GO:0001841">
    <property type="term" value="P:neural tube formation"/>
    <property type="evidence" value="ECO:0007669"/>
    <property type="project" value="UniProtKB-ARBA"/>
</dbReference>
<dbReference type="GO" id="GO:0005509">
    <property type="term" value="F:calcium ion binding"/>
    <property type="evidence" value="ECO:0007669"/>
    <property type="project" value="UniProtKB-UniRule"/>
</dbReference>
<keyword evidence="4" id="KW-0479">Metal-binding</keyword>
<dbReference type="CDD" id="cd11304">
    <property type="entry name" value="Cadherin_repeat"/>
    <property type="match status" value="1"/>
</dbReference>
<evidence type="ECO:0000256" key="3">
    <source>
        <dbReference type="ARBA" id="ARBA00022692"/>
    </source>
</evidence>
<dbReference type="PROSITE" id="PS00232">
    <property type="entry name" value="CADHERIN_1"/>
    <property type="match status" value="2"/>
</dbReference>
<proteinExistence type="predicted"/>
<dbReference type="PANTHER" id="PTHR24027">
    <property type="entry name" value="CADHERIN-23"/>
    <property type="match status" value="1"/>
</dbReference>
<evidence type="ECO:0000259" key="12">
    <source>
        <dbReference type="PROSITE" id="PS50268"/>
    </source>
</evidence>
<dbReference type="Gene3D" id="2.60.40.60">
    <property type="entry name" value="Cadherins"/>
    <property type="match status" value="3"/>
</dbReference>
<dbReference type="GO" id="GO:0005912">
    <property type="term" value="C:adherens junction"/>
    <property type="evidence" value="ECO:0007669"/>
    <property type="project" value="TreeGrafter"/>
</dbReference>
<evidence type="ECO:0000256" key="1">
    <source>
        <dbReference type="ARBA" id="ARBA00004251"/>
    </source>
</evidence>
<evidence type="ECO:0000256" key="5">
    <source>
        <dbReference type="ARBA" id="ARBA00022737"/>
    </source>
</evidence>
<dbReference type="GO" id="GO:0008013">
    <property type="term" value="F:beta-catenin binding"/>
    <property type="evidence" value="ECO:0007669"/>
    <property type="project" value="TreeGrafter"/>
</dbReference>
<organism evidence="13 14">
    <name type="scientific">Carassius auratus</name>
    <name type="common">Goldfish</name>
    <dbReference type="NCBI Taxonomy" id="7957"/>
    <lineage>
        <taxon>Eukaryota</taxon>
        <taxon>Metazoa</taxon>
        <taxon>Chordata</taxon>
        <taxon>Craniata</taxon>
        <taxon>Vertebrata</taxon>
        <taxon>Euteleostomi</taxon>
        <taxon>Actinopterygii</taxon>
        <taxon>Neopterygii</taxon>
        <taxon>Teleostei</taxon>
        <taxon>Ostariophysi</taxon>
        <taxon>Cypriniformes</taxon>
        <taxon>Cyprinidae</taxon>
        <taxon>Cyprininae</taxon>
        <taxon>Carassius</taxon>
    </lineage>
</organism>
<dbReference type="FunFam" id="2.60.40.60:FF:000011">
    <property type="entry name" value="Cadherin 1"/>
    <property type="match status" value="1"/>
</dbReference>
<dbReference type="GO" id="GO:0007156">
    <property type="term" value="P:homophilic cell adhesion via plasma membrane adhesion molecules"/>
    <property type="evidence" value="ECO:0007669"/>
    <property type="project" value="InterPro"/>
</dbReference>
<dbReference type="GO" id="GO:0042074">
    <property type="term" value="P:cell migration involved in gastrulation"/>
    <property type="evidence" value="ECO:0007669"/>
    <property type="project" value="UniProtKB-ARBA"/>
</dbReference>
<evidence type="ECO:0000256" key="8">
    <source>
        <dbReference type="ARBA" id="ARBA00023136"/>
    </source>
</evidence>
<dbReference type="GO" id="GO:0030010">
    <property type="term" value="P:establishment of cell polarity"/>
    <property type="evidence" value="ECO:0007669"/>
    <property type="project" value="UniProtKB-ARBA"/>
</dbReference>
<evidence type="ECO:0000256" key="11">
    <source>
        <dbReference type="PROSITE-ProRule" id="PRU00043"/>
    </source>
</evidence>
<evidence type="ECO:0000313" key="13">
    <source>
        <dbReference type="Proteomes" id="UP000515129"/>
    </source>
</evidence>
<protein>
    <recommendedName>
        <fullName evidence="10">Cadherin-4</fullName>
    </recommendedName>
</protein>
<keyword evidence="9" id="KW-0325">Glycoprotein</keyword>
<dbReference type="GO" id="GO:0007498">
    <property type="term" value="P:mesoderm development"/>
    <property type="evidence" value="ECO:0007669"/>
    <property type="project" value="UniProtKB-ARBA"/>
</dbReference>
<dbReference type="InterPro" id="IPR015919">
    <property type="entry name" value="Cadherin-like_sf"/>
</dbReference>
<dbReference type="GO" id="GO:0045296">
    <property type="term" value="F:cadherin binding"/>
    <property type="evidence" value="ECO:0007669"/>
    <property type="project" value="TreeGrafter"/>
</dbReference>
<feature type="domain" description="Cadherin" evidence="12">
    <location>
        <begin position="3"/>
        <end position="85"/>
    </location>
</feature>
<dbReference type="OrthoDB" id="6079678at2759"/>
<dbReference type="PRINTS" id="PR00205">
    <property type="entry name" value="CADHERIN"/>
</dbReference>
<dbReference type="GeneID" id="113069180"/>
<dbReference type="SUPFAM" id="SSF49313">
    <property type="entry name" value="Cadherin-like"/>
    <property type="match status" value="3"/>
</dbReference>
<dbReference type="PROSITE" id="PS50268">
    <property type="entry name" value="CADHERIN_2"/>
    <property type="match status" value="2"/>
</dbReference>
<dbReference type="GO" id="GO:0001764">
    <property type="term" value="P:neuron migration"/>
    <property type="evidence" value="ECO:0007669"/>
    <property type="project" value="UniProtKB-ARBA"/>
</dbReference>